<dbReference type="Proteomes" id="UP000351155">
    <property type="component" value="Unassembled WGS sequence"/>
</dbReference>
<dbReference type="AlphaFoldDB" id="A0A484YJI5"/>
<reference evidence="1 2" key="1">
    <citation type="submission" date="2019-03" db="EMBL/GenBank/DDBJ databases">
        <authorList>
            <consortium name="Pathogen Informatics"/>
        </authorList>
    </citation>
    <scope>NUCLEOTIDE SEQUENCE [LARGE SCALE GENOMIC DNA]</scope>
    <source>
        <strain evidence="1 2">NCTC12126</strain>
    </source>
</reference>
<organism evidence="1 2">
    <name type="scientific">Enterobacter cancerogenus</name>
    <dbReference type="NCBI Taxonomy" id="69218"/>
    <lineage>
        <taxon>Bacteria</taxon>
        <taxon>Pseudomonadati</taxon>
        <taxon>Pseudomonadota</taxon>
        <taxon>Gammaproteobacteria</taxon>
        <taxon>Enterobacterales</taxon>
        <taxon>Enterobacteriaceae</taxon>
        <taxon>Enterobacter</taxon>
        <taxon>Enterobacter cloacae complex</taxon>
    </lineage>
</organism>
<proteinExistence type="predicted"/>
<evidence type="ECO:0000313" key="2">
    <source>
        <dbReference type="Proteomes" id="UP000351155"/>
    </source>
</evidence>
<evidence type="ECO:0000313" key="1">
    <source>
        <dbReference type="EMBL" id="VFS36428.1"/>
    </source>
</evidence>
<protein>
    <submittedName>
        <fullName evidence="1">Uncharacterized protein</fullName>
    </submittedName>
</protein>
<dbReference type="EMBL" id="CAADIW010000030">
    <property type="protein sequence ID" value="VFS36428.1"/>
    <property type="molecule type" value="Genomic_DNA"/>
</dbReference>
<name>A0A484YJI5_9ENTR</name>
<gene>
    <name evidence="1" type="ORF">NCTC12126_03560</name>
</gene>
<sequence>MSKSDSLKNFLISTPIGYVSKCDFLSPVLFFYS</sequence>
<accession>A0A484YJI5</accession>